<gene>
    <name evidence="4" type="ORF">KEU06_27005</name>
</gene>
<feature type="region of interest" description="Disordered" evidence="3">
    <location>
        <begin position="72"/>
        <end position="93"/>
    </location>
</feature>
<evidence type="ECO:0000256" key="3">
    <source>
        <dbReference type="SAM" id="MobiDB-lite"/>
    </source>
</evidence>
<protein>
    <submittedName>
        <fullName evidence="4">PHB depolymerase family esterase</fullName>
    </submittedName>
</protein>
<dbReference type="EMBL" id="JAGWCR010000022">
    <property type="protein sequence ID" value="MBS3652248.1"/>
    <property type="molecule type" value="Genomic_DNA"/>
</dbReference>
<reference evidence="4" key="1">
    <citation type="submission" date="2021-04" db="EMBL/GenBank/DDBJ databases">
        <title>Pseudaminobacter soli sp. nov., isolated from paddy soil contaminated by heavy metals.</title>
        <authorList>
            <person name="Zhang K."/>
        </authorList>
    </citation>
    <scope>NUCLEOTIDE SEQUENCE</scope>
    <source>
        <strain evidence="4">19-2017</strain>
    </source>
</reference>
<name>A0A942I4P8_9HYPH</name>
<dbReference type="GO" id="GO:0016787">
    <property type="term" value="F:hydrolase activity"/>
    <property type="evidence" value="ECO:0007669"/>
    <property type="project" value="UniProtKB-KW"/>
</dbReference>
<accession>A0A942I4P8</accession>
<dbReference type="InterPro" id="IPR010126">
    <property type="entry name" value="Esterase_phb"/>
</dbReference>
<dbReference type="Proteomes" id="UP000680348">
    <property type="component" value="Unassembled WGS sequence"/>
</dbReference>
<evidence type="ECO:0000256" key="1">
    <source>
        <dbReference type="ARBA" id="ARBA00022729"/>
    </source>
</evidence>
<evidence type="ECO:0000313" key="4">
    <source>
        <dbReference type="EMBL" id="MBS3652248.1"/>
    </source>
</evidence>
<dbReference type="Gene3D" id="3.40.50.1820">
    <property type="entry name" value="alpha/beta hydrolase"/>
    <property type="match status" value="1"/>
</dbReference>
<dbReference type="Pfam" id="PF10503">
    <property type="entry name" value="Esterase_PHB"/>
    <property type="match status" value="1"/>
</dbReference>
<keyword evidence="5" id="KW-1185">Reference proteome</keyword>
<dbReference type="GO" id="GO:0005576">
    <property type="term" value="C:extracellular region"/>
    <property type="evidence" value="ECO:0007669"/>
    <property type="project" value="InterPro"/>
</dbReference>
<dbReference type="RefSeq" id="WP_188257804.1">
    <property type="nucleotide sequence ID" value="NZ_JABVCF010000022.1"/>
</dbReference>
<dbReference type="NCBIfam" id="TIGR01840">
    <property type="entry name" value="esterase_phb"/>
    <property type="match status" value="1"/>
</dbReference>
<evidence type="ECO:0000313" key="5">
    <source>
        <dbReference type="Proteomes" id="UP000680348"/>
    </source>
</evidence>
<proteinExistence type="predicted"/>
<organism evidence="4 5">
    <name type="scientific">Pseudaminobacter soli</name>
    <name type="common">ex Zhang et al. 2022</name>
    <dbReference type="NCBI Taxonomy" id="2831468"/>
    <lineage>
        <taxon>Bacteria</taxon>
        <taxon>Pseudomonadati</taxon>
        <taxon>Pseudomonadota</taxon>
        <taxon>Alphaproteobacteria</taxon>
        <taxon>Hyphomicrobiales</taxon>
        <taxon>Phyllobacteriaceae</taxon>
        <taxon>Pseudaminobacter</taxon>
    </lineage>
</organism>
<sequence>MTFPILDMGEVTRLTKAGRLAEAMALLRGGVAVKNGAMSGAVLSGLGGKGAGQVTPEALQAFLDHAGKLAPHSRLGGVPGSRRSPTPLPDGARFEERIFSNGGASLGYKLYIPSRYEALSPVPLVVMLHGCTQSPDDFAAGTRMNALAEEQTFLVAYPGQSQAANASKCWNWFRAEDQQRGRGEPALIAGTTRQVMNDFSADPKRVYVAGLSAGGAAAAIMGATYPDLYAAVGVHSGLACGAAADLPSAFAAMQQGGPVSAAGVRGSRKPQRAVPTIVFHGDSDTTVHRVNGDQVIVQAKGATPLGQTVSRGVSAGGMAYTRTVQSDGSGYPVLEQWILHGAGNAWSGGSSDGSYTDPRGPDASREMLRFFSEVRTPSAP</sequence>
<dbReference type="InterPro" id="IPR029058">
    <property type="entry name" value="AB_hydrolase_fold"/>
</dbReference>
<evidence type="ECO:0000256" key="2">
    <source>
        <dbReference type="ARBA" id="ARBA00022801"/>
    </source>
</evidence>
<keyword evidence="1" id="KW-0732">Signal</keyword>
<dbReference type="SUPFAM" id="SSF53474">
    <property type="entry name" value="alpha/beta-Hydrolases"/>
    <property type="match status" value="1"/>
</dbReference>
<dbReference type="InterPro" id="IPR050955">
    <property type="entry name" value="Plant_Biomass_Hydrol_Est"/>
</dbReference>
<dbReference type="AlphaFoldDB" id="A0A942I4P8"/>
<dbReference type="PANTHER" id="PTHR43037">
    <property type="entry name" value="UNNAMED PRODUCT-RELATED"/>
    <property type="match status" value="1"/>
</dbReference>
<keyword evidence="2" id="KW-0378">Hydrolase</keyword>
<dbReference type="PANTHER" id="PTHR43037:SF1">
    <property type="entry name" value="BLL1128 PROTEIN"/>
    <property type="match status" value="1"/>
</dbReference>
<comment type="caution">
    <text evidence="4">The sequence shown here is derived from an EMBL/GenBank/DDBJ whole genome shotgun (WGS) entry which is preliminary data.</text>
</comment>